<proteinExistence type="predicted"/>
<name>A0AAV9SMM4_9TELE</name>
<sequence length="160" mass="17458">MEKFDGLGGRRCQGMGREGGQNALRELASLLTPIGISKSRHRYIHQAQGSGQAPGPESRPKTGTNTPRTSQTLKAQFPAPTPFSNRSSHQPPVKRSPPEARSSDQEHSRTPKKKRPAGPVPYKRGQTTNMPKHTQTHGKEPTDHLVPDAPSTRSQPQPGH</sequence>
<reference evidence="2 3" key="1">
    <citation type="submission" date="2021-06" db="EMBL/GenBank/DDBJ databases">
        <authorList>
            <person name="Palmer J.M."/>
        </authorList>
    </citation>
    <scope>NUCLEOTIDE SEQUENCE [LARGE SCALE GENOMIC DNA]</scope>
    <source>
        <strain evidence="2 3">MEX-2019</strain>
        <tissue evidence="2">Muscle</tissue>
    </source>
</reference>
<comment type="caution">
    <text evidence="2">The sequence shown here is derived from an EMBL/GenBank/DDBJ whole genome shotgun (WGS) entry which is preliminary data.</text>
</comment>
<evidence type="ECO:0000313" key="2">
    <source>
        <dbReference type="EMBL" id="KAK5622541.1"/>
    </source>
</evidence>
<feature type="compositionally biased region" description="Basic and acidic residues" evidence="1">
    <location>
        <begin position="137"/>
        <end position="146"/>
    </location>
</feature>
<feature type="compositionally biased region" description="Basic and acidic residues" evidence="1">
    <location>
        <begin position="96"/>
        <end position="109"/>
    </location>
</feature>
<feature type="compositionally biased region" description="Polar residues" evidence="1">
    <location>
        <begin position="151"/>
        <end position="160"/>
    </location>
</feature>
<feature type="region of interest" description="Disordered" evidence="1">
    <location>
        <begin position="39"/>
        <end position="160"/>
    </location>
</feature>
<accession>A0AAV9SMM4</accession>
<keyword evidence="3" id="KW-1185">Reference proteome</keyword>
<protein>
    <submittedName>
        <fullName evidence="2">Uncharacterized protein</fullName>
    </submittedName>
</protein>
<feature type="compositionally biased region" description="Polar residues" evidence="1">
    <location>
        <begin position="61"/>
        <end position="74"/>
    </location>
</feature>
<dbReference type="EMBL" id="JAHHUM010000105">
    <property type="protein sequence ID" value="KAK5622541.1"/>
    <property type="molecule type" value="Genomic_DNA"/>
</dbReference>
<dbReference type="Proteomes" id="UP001311232">
    <property type="component" value="Unassembled WGS sequence"/>
</dbReference>
<organism evidence="2 3">
    <name type="scientific">Crenichthys baileyi</name>
    <name type="common">White River springfish</name>
    <dbReference type="NCBI Taxonomy" id="28760"/>
    <lineage>
        <taxon>Eukaryota</taxon>
        <taxon>Metazoa</taxon>
        <taxon>Chordata</taxon>
        <taxon>Craniata</taxon>
        <taxon>Vertebrata</taxon>
        <taxon>Euteleostomi</taxon>
        <taxon>Actinopterygii</taxon>
        <taxon>Neopterygii</taxon>
        <taxon>Teleostei</taxon>
        <taxon>Neoteleostei</taxon>
        <taxon>Acanthomorphata</taxon>
        <taxon>Ovalentaria</taxon>
        <taxon>Atherinomorphae</taxon>
        <taxon>Cyprinodontiformes</taxon>
        <taxon>Goodeidae</taxon>
        <taxon>Crenichthys</taxon>
    </lineage>
</organism>
<evidence type="ECO:0000313" key="3">
    <source>
        <dbReference type="Proteomes" id="UP001311232"/>
    </source>
</evidence>
<evidence type="ECO:0000256" key="1">
    <source>
        <dbReference type="SAM" id="MobiDB-lite"/>
    </source>
</evidence>
<gene>
    <name evidence="2" type="ORF">CRENBAI_001895</name>
</gene>
<dbReference type="AlphaFoldDB" id="A0AAV9SMM4"/>